<feature type="compositionally biased region" description="Low complexity" evidence="1">
    <location>
        <begin position="53"/>
        <end position="80"/>
    </location>
</feature>
<keyword evidence="3" id="KW-1185">Reference proteome</keyword>
<feature type="region of interest" description="Disordered" evidence="1">
    <location>
        <begin position="42"/>
        <end position="111"/>
    </location>
</feature>
<proteinExistence type="predicted"/>
<evidence type="ECO:0000313" key="3">
    <source>
        <dbReference type="Proteomes" id="UP000789524"/>
    </source>
</evidence>
<sequence length="111" mass="11151">MKEATTLVCRFCCTHSTTRRSYSGGSALRPAARHETRVLPSEHVQRAAGHGGAAAAPGPASASDTTASASAAAMVHLAAPHAPPPPVSARVDMLLTDTTPATPTRPAAAAS</sequence>
<gene>
    <name evidence="2" type="ORF">DCHRY22_LOCUS9668</name>
</gene>
<protein>
    <submittedName>
        <fullName evidence="2">(African queen) hypothetical protein</fullName>
    </submittedName>
</protein>
<dbReference type="EMBL" id="CAKASE010000067">
    <property type="protein sequence ID" value="CAG9571441.1"/>
    <property type="molecule type" value="Genomic_DNA"/>
</dbReference>
<feature type="compositionally biased region" description="Low complexity" evidence="1">
    <location>
        <begin position="96"/>
        <end position="111"/>
    </location>
</feature>
<evidence type="ECO:0000313" key="2">
    <source>
        <dbReference type="EMBL" id="CAG9571441.1"/>
    </source>
</evidence>
<accession>A0A8J2W663</accession>
<dbReference type="AlphaFoldDB" id="A0A8J2W663"/>
<reference evidence="2" key="1">
    <citation type="submission" date="2021-09" db="EMBL/GenBank/DDBJ databases">
        <authorList>
            <person name="Martin H S."/>
        </authorList>
    </citation>
    <scope>NUCLEOTIDE SEQUENCE</scope>
</reference>
<evidence type="ECO:0000256" key="1">
    <source>
        <dbReference type="SAM" id="MobiDB-lite"/>
    </source>
</evidence>
<dbReference type="Proteomes" id="UP000789524">
    <property type="component" value="Unassembled WGS sequence"/>
</dbReference>
<organism evidence="2 3">
    <name type="scientific">Danaus chrysippus</name>
    <name type="common">African queen</name>
    <dbReference type="NCBI Taxonomy" id="151541"/>
    <lineage>
        <taxon>Eukaryota</taxon>
        <taxon>Metazoa</taxon>
        <taxon>Ecdysozoa</taxon>
        <taxon>Arthropoda</taxon>
        <taxon>Hexapoda</taxon>
        <taxon>Insecta</taxon>
        <taxon>Pterygota</taxon>
        <taxon>Neoptera</taxon>
        <taxon>Endopterygota</taxon>
        <taxon>Lepidoptera</taxon>
        <taxon>Glossata</taxon>
        <taxon>Ditrysia</taxon>
        <taxon>Papilionoidea</taxon>
        <taxon>Nymphalidae</taxon>
        <taxon>Danainae</taxon>
        <taxon>Danaini</taxon>
        <taxon>Danaina</taxon>
        <taxon>Danaus</taxon>
        <taxon>Anosia</taxon>
    </lineage>
</organism>
<name>A0A8J2W663_9NEOP</name>
<comment type="caution">
    <text evidence="2">The sequence shown here is derived from an EMBL/GenBank/DDBJ whole genome shotgun (WGS) entry which is preliminary data.</text>
</comment>